<evidence type="ECO:0000313" key="1">
    <source>
        <dbReference type="EMBL" id="KIK19284.1"/>
    </source>
</evidence>
<sequence length="217" mass="24681">MGRANAGKTTILQRLCNTTDEPEIFNAEGQKVDATVVQGSLSRGHHNIEDELVFQSNPRFVFHDSCGFEAGSEEQFDLMKKFVMDRSKAAKLDKRIHAIWFCIPLTDSHRMVTAAEKKFFDECDTGNVPVILLATKADTLEIEAIQKLEDEGMSVGDVVRPGELENEILNNYMARLKDWLGNMRFPPHDYLPLTGQCTMYYLRRVGCMRDHYRNGTS</sequence>
<accession>A0A0C9YZ77</accession>
<dbReference type="Proteomes" id="UP000054018">
    <property type="component" value="Unassembled WGS sequence"/>
</dbReference>
<gene>
    <name evidence="1" type="ORF">PISMIDRAFT_683377</name>
</gene>
<evidence type="ECO:0000313" key="2">
    <source>
        <dbReference type="Proteomes" id="UP000054018"/>
    </source>
</evidence>
<name>A0A0C9YZ77_9AGAM</name>
<keyword evidence="2" id="KW-1185">Reference proteome</keyword>
<dbReference type="AlphaFoldDB" id="A0A0C9YZ77"/>
<reference evidence="1 2" key="1">
    <citation type="submission" date="2014-04" db="EMBL/GenBank/DDBJ databases">
        <authorList>
            <consortium name="DOE Joint Genome Institute"/>
            <person name="Kuo A."/>
            <person name="Kohler A."/>
            <person name="Costa M.D."/>
            <person name="Nagy L.G."/>
            <person name="Floudas D."/>
            <person name="Copeland A."/>
            <person name="Barry K.W."/>
            <person name="Cichocki N."/>
            <person name="Veneault-Fourrey C."/>
            <person name="LaButti K."/>
            <person name="Lindquist E.A."/>
            <person name="Lipzen A."/>
            <person name="Lundell T."/>
            <person name="Morin E."/>
            <person name="Murat C."/>
            <person name="Sun H."/>
            <person name="Tunlid A."/>
            <person name="Henrissat B."/>
            <person name="Grigoriev I.V."/>
            <person name="Hibbett D.S."/>
            <person name="Martin F."/>
            <person name="Nordberg H.P."/>
            <person name="Cantor M.N."/>
            <person name="Hua S.X."/>
        </authorList>
    </citation>
    <scope>NUCLEOTIDE SEQUENCE [LARGE SCALE GENOMIC DNA]</scope>
    <source>
        <strain evidence="1 2">441</strain>
    </source>
</reference>
<reference evidence="2" key="2">
    <citation type="submission" date="2015-01" db="EMBL/GenBank/DDBJ databases">
        <title>Evolutionary Origins and Diversification of the Mycorrhizal Mutualists.</title>
        <authorList>
            <consortium name="DOE Joint Genome Institute"/>
            <consortium name="Mycorrhizal Genomics Consortium"/>
            <person name="Kohler A."/>
            <person name="Kuo A."/>
            <person name="Nagy L.G."/>
            <person name="Floudas D."/>
            <person name="Copeland A."/>
            <person name="Barry K.W."/>
            <person name="Cichocki N."/>
            <person name="Veneault-Fourrey C."/>
            <person name="LaButti K."/>
            <person name="Lindquist E.A."/>
            <person name="Lipzen A."/>
            <person name="Lundell T."/>
            <person name="Morin E."/>
            <person name="Murat C."/>
            <person name="Riley R."/>
            <person name="Ohm R."/>
            <person name="Sun H."/>
            <person name="Tunlid A."/>
            <person name="Henrissat B."/>
            <person name="Grigoriev I.V."/>
            <person name="Hibbett D.S."/>
            <person name="Martin F."/>
        </authorList>
    </citation>
    <scope>NUCLEOTIDE SEQUENCE [LARGE SCALE GENOMIC DNA]</scope>
    <source>
        <strain evidence="2">441</strain>
    </source>
</reference>
<dbReference type="SUPFAM" id="SSF52540">
    <property type="entry name" value="P-loop containing nucleoside triphosphate hydrolases"/>
    <property type="match status" value="1"/>
</dbReference>
<dbReference type="HOGENOM" id="CLU_023805_1_1_1"/>
<dbReference type="CDD" id="cd00882">
    <property type="entry name" value="Ras_like_GTPase"/>
    <property type="match status" value="1"/>
</dbReference>
<dbReference type="InterPro" id="IPR027417">
    <property type="entry name" value="P-loop_NTPase"/>
</dbReference>
<protein>
    <recommendedName>
        <fullName evidence="3">G domain-containing protein</fullName>
    </recommendedName>
</protein>
<dbReference type="OrthoDB" id="3267153at2759"/>
<evidence type="ECO:0008006" key="3">
    <source>
        <dbReference type="Google" id="ProtNLM"/>
    </source>
</evidence>
<dbReference type="Gene3D" id="3.40.50.300">
    <property type="entry name" value="P-loop containing nucleotide triphosphate hydrolases"/>
    <property type="match status" value="1"/>
</dbReference>
<proteinExistence type="predicted"/>
<dbReference type="EMBL" id="KN833787">
    <property type="protein sequence ID" value="KIK19284.1"/>
    <property type="molecule type" value="Genomic_DNA"/>
</dbReference>
<organism evidence="1 2">
    <name type="scientific">Pisolithus microcarpus 441</name>
    <dbReference type="NCBI Taxonomy" id="765257"/>
    <lineage>
        <taxon>Eukaryota</taxon>
        <taxon>Fungi</taxon>
        <taxon>Dikarya</taxon>
        <taxon>Basidiomycota</taxon>
        <taxon>Agaricomycotina</taxon>
        <taxon>Agaricomycetes</taxon>
        <taxon>Agaricomycetidae</taxon>
        <taxon>Boletales</taxon>
        <taxon>Sclerodermatineae</taxon>
        <taxon>Pisolithaceae</taxon>
        <taxon>Pisolithus</taxon>
    </lineage>
</organism>